<evidence type="ECO:0000256" key="5">
    <source>
        <dbReference type="ARBA" id="ARBA00023136"/>
    </source>
</evidence>
<proteinExistence type="predicted"/>
<dbReference type="PANTHER" id="PTHR30086:SF20">
    <property type="entry name" value="ARGININE EXPORTER PROTEIN ARGO-RELATED"/>
    <property type="match status" value="1"/>
</dbReference>
<keyword evidence="2" id="KW-1003">Cell membrane</keyword>
<dbReference type="PIRSF" id="PIRSF006324">
    <property type="entry name" value="LeuE"/>
    <property type="match status" value="1"/>
</dbReference>
<sequence length="205" mass="21257">MSLESLFAFTIALAIAAALPGPGIVGIVARSLGFGFRAALFMVFGLILGDLTFLMASLFGLALLAQQLGELFLVVKLAGAAYLLYLGWKLWRAPAKPVGAEAATGLREPPLRSLLSGLLLTLGNPKTMVFYLAILPTVIDTHGVTLLAAAELAAVGVVVLLAVLSVYAAAAARARRFFTSSRAMRRLNRSTGVIMIGAAAGVAAS</sequence>
<comment type="subcellular location">
    <subcellularLocation>
        <location evidence="1">Cell membrane</location>
        <topology evidence="1">Multi-pass membrane protein</topology>
    </subcellularLocation>
</comment>
<feature type="transmembrane region" description="Helical" evidence="6">
    <location>
        <begin position="187"/>
        <end position="204"/>
    </location>
</feature>
<keyword evidence="8" id="KW-1185">Reference proteome</keyword>
<organism evidence="7 8">
    <name type="scientific">Inquilinus ginsengisoli</name>
    <dbReference type="NCBI Taxonomy" id="363840"/>
    <lineage>
        <taxon>Bacteria</taxon>
        <taxon>Pseudomonadati</taxon>
        <taxon>Pseudomonadota</taxon>
        <taxon>Alphaproteobacteria</taxon>
        <taxon>Rhodospirillales</taxon>
        <taxon>Rhodospirillaceae</taxon>
        <taxon>Inquilinus</taxon>
    </lineage>
</organism>
<dbReference type="PANTHER" id="PTHR30086">
    <property type="entry name" value="ARGININE EXPORTER PROTEIN ARGO"/>
    <property type="match status" value="1"/>
</dbReference>
<reference evidence="7 8" key="1">
    <citation type="submission" date="2023-07" db="EMBL/GenBank/DDBJ databases">
        <title>Sorghum-associated microbial communities from plants grown in Nebraska, USA.</title>
        <authorList>
            <person name="Schachtman D."/>
        </authorList>
    </citation>
    <scope>NUCLEOTIDE SEQUENCE [LARGE SCALE GENOMIC DNA]</scope>
    <source>
        <strain evidence="7 8">584</strain>
    </source>
</reference>
<evidence type="ECO:0000256" key="6">
    <source>
        <dbReference type="SAM" id="Phobius"/>
    </source>
</evidence>
<comment type="caution">
    <text evidence="7">The sequence shown here is derived from an EMBL/GenBank/DDBJ whole genome shotgun (WGS) entry which is preliminary data.</text>
</comment>
<feature type="transmembrane region" description="Helical" evidence="6">
    <location>
        <begin position="146"/>
        <end position="167"/>
    </location>
</feature>
<evidence type="ECO:0000256" key="3">
    <source>
        <dbReference type="ARBA" id="ARBA00022692"/>
    </source>
</evidence>
<gene>
    <name evidence="7" type="ORF">E9232_001369</name>
</gene>
<dbReference type="InterPro" id="IPR001123">
    <property type="entry name" value="LeuE-type"/>
</dbReference>
<feature type="transmembrane region" description="Helical" evidence="6">
    <location>
        <begin position="6"/>
        <end position="28"/>
    </location>
</feature>
<protein>
    <submittedName>
        <fullName evidence="7">Threonine/homoserine/homoserine lactone efflux protein</fullName>
    </submittedName>
</protein>
<feature type="transmembrane region" description="Helical" evidence="6">
    <location>
        <begin position="40"/>
        <end position="65"/>
    </location>
</feature>
<evidence type="ECO:0000256" key="4">
    <source>
        <dbReference type="ARBA" id="ARBA00022989"/>
    </source>
</evidence>
<evidence type="ECO:0000313" key="8">
    <source>
        <dbReference type="Proteomes" id="UP001262410"/>
    </source>
</evidence>
<evidence type="ECO:0000256" key="1">
    <source>
        <dbReference type="ARBA" id="ARBA00004651"/>
    </source>
</evidence>
<dbReference type="RefSeq" id="WP_309792938.1">
    <property type="nucleotide sequence ID" value="NZ_JAVDPW010000002.1"/>
</dbReference>
<evidence type="ECO:0000313" key="7">
    <source>
        <dbReference type="EMBL" id="MDR6288862.1"/>
    </source>
</evidence>
<feature type="transmembrane region" description="Helical" evidence="6">
    <location>
        <begin position="71"/>
        <end position="88"/>
    </location>
</feature>
<keyword evidence="3 6" id="KW-0812">Transmembrane</keyword>
<keyword evidence="5 6" id="KW-0472">Membrane</keyword>
<evidence type="ECO:0000256" key="2">
    <source>
        <dbReference type="ARBA" id="ARBA00022475"/>
    </source>
</evidence>
<accession>A0ABU1JJS7</accession>
<name>A0ABU1JJS7_9PROT</name>
<feature type="transmembrane region" description="Helical" evidence="6">
    <location>
        <begin position="114"/>
        <end position="134"/>
    </location>
</feature>
<keyword evidence="4 6" id="KW-1133">Transmembrane helix</keyword>
<dbReference type="Proteomes" id="UP001262410">
    <property type="component" value="Unassembled WGS sequence"/>
</dbReference>
<dbReference type="EMBL" id="JAVDPW010000002">
    <property type="protein sequence ID" value="MDR6288862.1"/>
    <property type="molecule type" value="Genomic_DNA"/>
</dbReference>
<dbReference type="Pfam" id="PF01810">
    <property type="entry name" value="LysE"/>
    <property type="match status" value="1"/>
</dbReference>